<gene>
    <name evidence="1" type="ORF">CGE01nite_04310</name>
</gene>
<comment type="caution">
    <text evidence="1">The sequence shown here is derived from an EMBL/GenBank/DDBJ whole genome shotgun (WGS) entry which is preliminary data.</text>
</comment>
<reference evidence="1 2" key="1">
    <citation type="submission" date="2019-06" db="EMBL/GenBank/DDBJ databases">
        <title>Whole genome shotgun sequence of Cellulomonas gelida NBRC 3748.</title>
        <authorList>
            <person name="Hosoyama A."/>
            <person name="Uohara A."/>
            <person name="Ohji S."/>
            <person name="Ichikawa N."/>
        </authorList>
    </citation>
    <scope>NUCLEOTIDE SEQUENCE [LARGE SCALE GENOMIC DNA]</scope>
    <source>
        <strain evidence="1 2">NBRC 3748</strain>
    </source>
</reference>
<dbReference type="EMBL" id="BJLQ01000003">
    <property type="protein sequence ID" value="GEA83180.1"/>
    <property type="molecule type" value="Genomic_DNA"/>
</dbReference>
<name>A0A4Y3KJQ3_9CELL</name>
<evidence type="ECO:0008006" key="3">
    <source>
        <dbReference type="Google" id="ProtNLM"/>
    </source>
</evidence>
<dbReference type="SUPFAM" id="SSF117396">
    <property type="entry name" value="TM1631-like"/>
    <property type="match status" value="1"/>
</dbReference>
<evidence type="ECO:0000313" key="2">
    <source>
        <dbReference type="Proteomes" id="UP000320461"/>
    </source>
</evidence>
<dbReference type="Pfam" id="PF01904">
    <property type="entry name" value="DUF72"/>
    <property type="match status" value="1"/>
</dbReference>
<sequence length="296" mass="32473">MTVRVGISGWRYAPWRGVFYPPGLPQRLELPYAAQRLTSIEVNGSFYALQRPASYQAWAEQVPDEFVLSVKGPRFVTHMKKLADVRTPVANFLASGVLALGPRLGPLLWQLPPTLGFDADRLAGFFALLPRTTGAAAALAAEHDERLDGRAWTTTDADRPLRHVLEVRHRSFADPAFVALAREHGIGVVVADTAGRWPVLEDVTSDVVYVRLHGDRELYTSGYDEPAIVRWADRVRAWSAGGEPADARRLGPPAAPAPAGRDVFVYFDNDTKVRAPFDAQALISRLRALDGSAEAP</sequence>
<dbReference type="PANTHER" id="PTHR30348">
    <property type="entry name" value="UNCHARACTERIZED PROTEIN YECE"/>
    <property type="match status" value="1"/>
</dbReference>
<dbReference type="OrthoDB" id="9780310at2"/>
<dbReference type="PANTHER" id="PTHR30348:SF4">
    <property type="entry name" value="DUF72 DOMAIN-CONTAINING PROTEIN"/>
    <property type="match status" value="1"/>
</dbReference>
<organism evidence="1 2">
    <name type="scientific">Cellulomonas gelida</name>
    <dbReference type="NCBI Taxonomy" id="1712"/>
    <lineage>
        <taxon>Bacteria</taxon>
        <taxon>Bacillati</taxon>
        <taxon>Actinomycetota</taxon>
        <taxon>Actinomycetes</taxon>
        <taxon>Micrococcales</taxon>
        <taxon>Cellulomonadaceae</taxon>
        <taxon>Cellulomonas</taxon>
    </lineage>
</organism>
<evidence type="ECO:0000313" key="1">
    <source>
        <dbReference type="EMBL" id="GEA83180.1"/>
    </source>
</evidence>
<dbReference type="RefSeq" id="WP_141368696.1">
    <property type="nucleotide sequence ID" value="NZ_BJLQ01000003.1"/>
</dbReference>
<dbReference type="Proteomes" id="UP000320461">
    <property type="component" value="Unassembled WGS sequence"/>
</dbReference>
<accession>A0A4Y3KJQ3</accession>
<dbReference type="AlphaFoldDB" id="A0A4Y3KJQ3"/>
<dbReference type="InterPro" id="IPR002763">
    <property type="entry name" value="DUF72"/>
</dbReference>
<dbReference type="Gene3D" id="3.20.20.410">
    <property type="entry name" value="Protein of unknown function UPF0759"/>
    <property type="match status" value="1"/>
</dbReference>
<proteinExistence type="predicted"/>
<protein>
    <recommendedName>
        <fullName evidence="3">DUF72 domain-containing protein</fullName>
    </recommendedName>
</protein>
<dbReference type="InterPro" id="IPR036520">
    <property type="entry name" value="UPF0759_sf"/>
</dbReference>
<keyword evidence="2" id="KW-1185">Reference proteome</keyword>